<proteinExistence type="predicted"/>
<protein>
    <recommendedName>
        <fullName evidence="2">B-box C-terminal domain-containing protein</fullName>
    </recommendedName>
</protein>
<evidence type="ECO:0000313" key="3">
    <source>
        <dbReference type="Ensembl" id="ENSPMRP00000019743.1"/>
    </source>
</evidence>
<evidence type="ECO:0000313" key="4">
    <source>
        <dbReference type="Proteomes" id="UP000472272"/>
    </source>
</evidence>
<dbReference type="PANTHER" id="PTHR24099">
    <property type="entry name" value="E3 UBIQUITIN-PROTEIN LIGASE TRIM36-RELATED"/>
    <property type="match status" value="1"/>
</dbReference>
<keyword evidence="1" id="KW-0175">Coiled coil</keyword>
<dbReference type="Proteomes" id="UP000472272">
    <property type="component" value="Chromosome 8"/>
</dbReference>
<evidence type="ECO:0000259" key="2">
    <source>
        <dbReference type="SMART" id="SM00502"/>
    </source>
</evidence>
<dbReference type="GO" id="GO:0051302">
    <property type="term" value="P:regulation of cell division"/>
    <property type="evidence" value="ECO:0007669"/>
    <property type="project" value="TreeGrafter"/>
</dbReference>
<dbReference type="PANTHER" id="PTHR24099:SF4">
    <property type="entry name" value="FIBRONECTIN TYPE III AND SPRY DOMAIN-CONTAINING PROTEIN 1"/>
    <property type="match status" value="1"/>
</dbReference>
<evidence type="ECO:0000256" key="1">
    <source>
        <dbReference type="SAM" id="Coils"/>
    </source>
</evidence>
<reference evidence="3 4" key="1">
    <citation type="journal article" date="2019" name="Proc. Natl. Acad. Sci. U.S.A.">
        <title>Regulatory changes in pterin and carotenoid genes underlie balanced color polymorphisms in the wall lizard.</title>
        <authorList>
            <person name="Andrade P."/>
            <person name="Pinho C."/>
            <person name="Perez I de Lanuza G."/>
            <person name="Afonso S."/>
            <person name="Brejcha J."/>
            <person name="Rubin C.J."/>
            <person name="Wallerman O."/>
            <person name="Pereira P."/>
            <person name="Sabatino S.J."/>
            <person name="Bellati A."/>
            <person name="Pellitteri-Rosa D."/>
            <person name="Bosakova Z."/>
            <person name="Bunikis I."/>
            <person name="Carretero M.A."/>
            <person name="Feiner N."/>
            <person name="Marsik P."/>
            <person name="Pauperio F."/>
            <person name="Salvi D."/>
            <person name="Soler L."/>
            <person name="While G.M."/>
            <person name="Uller T."/>
            <person name="Font E."/>
            <person name="Andersson L."/>
            <person name="Carneiro M."/>
        </authorList>
    </citation>
    <scope>NUCLEOTIDE SEQUENCE</scope>
</reference>
<organism evidence="3 4">
    <name type="scientific">Podarcis muralis</name>
    <name type="common">Wall lizard</name>
    <name type="synonym">Lacerta muralis</name>
    <dbReference type="NCBI Taxonomy" id="64176"/>
    <lineage>
        <taxon>Eukaryota</taxon>
        <taxon>Metazoa</taxon>
        <taxon>Chordata</taxon>
        <taxon>Craniata</taxon>
        <taxon>Vertebrata</taxon>
        <taxon>Euteleostomi</taxon>
        <taxon>Lepidosauria</taxon>
        <taxon>Squamata</taxon>
        <taxon>Bifurcata</taxon>
        <taxon>Unidentata</taxon>
        <taxon>Episquamata</taxon>
        <taxon>Laterata</taxon>
        <taxon>Lacertibaenia</taxon>
        <taxon>Lacertidae</taxon>
        <taxon>Podarcis</taxon>
    </lineage>
</organism>
<dbReference type="GO" id="GO:0008017">
    <property type="term" value="F:microtubule binding"/>
    <property type="evidence" value="ECO:0007669"/>
    <property type="project" value="TreeGrafter"/>
</dbReference>
<reference evidence="3" key="3">
    <citation type="submission" date="2025-09" db="UniProtKB">
        <authorList>
            <consortium name="Ensembl"/>
        </authorList>
    </citation>
    <scope>IDENTIFICATION</scope>
</reference>
<feature type="coiled-coil region" evidence="1">
    <location>
        <begin position="85"/>
        <end position="112"/>
    </location>
</feature>
<sequence length="148" mass="16983">IDKQIGDALRKIITTLAVKNEEIQNFIYVLKQMLQNVEANSDRVQQDLEAEFQSLFTLLDELKDGMLMKIKQDRASRTYELQNQLAACTKALESSEELLETANQTLQGAENHDFNQVQRAARSTCLPGQWAQCPNRPALLWEFRWGVL</sequence>
<dbReference type="AlphaFoldDB" id="A0A670J5E5"/>
<feature type="domain" description="B-box C-terminal" evidence="2">
    <location>
        <begin position="5"/>
        <end position="123"/>
    </location>
</feature>
<dbReference type="Gene3D" id="1.20.5.170">
    <property type="match status" value="1"/>
</dbReference>
<dbReference type="Ensembl" id="ENSPMRT00000020973.1">
    <property type="protein sequence ID" value="ENSPMRP00000019743.1"/>
    <property type="gene ID" value="ENSPMRG00000012886.1"/>
</dbReference>
<accession>A0A670J5E5</accession>
<dbReference type="InterPro" id="IPR050617">
    <property type="entry name" value="E3_ligase_FN3/SPRY"/>
</dbReference>
<keyword evidence="4" id="KW-1185">Reference proteome</keyword>
<dbReference type="SMART" id="SM00502">
    <property type="entry name" value="BBC"/>
    <property type="match status" value="1"/>
</dbReference>
<dbReference type="GO" id="GO:0060236">
    <property type="term" value="P:regulation of mitotic spindle organization"/>
    <property type="evidence" value="ECO:0007669"/>
    <property type="project" value="TreeGrafter"/>
</dbReference>
<dbReference type="InterPro" id="IPR003649">
    <property type="entry name" value="Bbox_C"/>
</dbReference>
<dbReference type="GeneTree" id="ENSGT00940000159440"/>
<dbReference type="GO" id="GO:0005874">
    <property type="term" value="C:microtubule"/>
    <property type="evidence" value="ECO:0007669"/>
    <property type="project" value="TreeGrafter"/>
</dbReference>
<reference evidence="3" key="2">
    <citation type="submission" date="2025-08" db="UniProtKB">
        <authorList>
            <consortium name="Ensembl"/>
        </authorList>
    </citation>
    <scope>IDENTIFICATION</scope>
</reference>
<name>A0A670J5E5_PODMU</name>